<evidence type="ECO:0000256" key="8">
    <source>
        <dbReference type="SAM" id="MobiDB-lite"/>
    </source>
</evidence>
<sequence length="569" mass="64691">MANSDLNLHEGDPEINPSSSELKSSNKQTNLSQSDPLSPLDGPAAFKELKRQQIAEALSSIRVGLEEDRLNPTLNAPPWLQILSNLSDTSGSRCEPNFPQNKAAPVFEHHIRPPQYTWCGLLDRNAYPKRDNIRSHESNELTAIRFVPYFEAYDKQSPAEKLKELEETASTEKYEICLTDRICPDVLRQNFYELVEAFNLPSNECLLGIMSPLPPNGITEPPSDDQLIQSLALKISGNDEAKFSRLYDLYSRDWTRLKRSSRLKNTPIPLRIISSEFSIAEIIDSFRLTLPANKRIFKTSASDSSNWSKLCHICQQFYCEGHYDQRVPGKPRHHSPNWRSPSPDRYLNALPVDTGGYVPCSHSGKCFANQDCDCYKLTTYCDRFCQCAESCPRRYQGCRCRRICDEDCECVQRNRECDPLLCKCPTCKPTNPCSNFMFAKKKKRTFVAPSKISGFGLFAGEAISMGDYIGEYTGVLLRSDELAKQSMLTSLSKSSYLFDLNQFDTVDSGKFGNRTRFINEPINKRYNADPCVWYVAGTQVLRIFASKKIRVGEEITINYGESYHARDWS</sequence>
<evidence type="ECO:0000259" key="10">
    <source>
        <dbReference type="PROSITE" id="PS51215"/>
    </source>
</evidence>
<dbReference type="Gene3D" id="2.170.270.10">
    <property type="entry name" value="SET domain"/>
    <property type="match status" value="1"/>
</dbReference>
<feature type="domain" description="CXC" evidence="11">
    <location>
        <begin position="338"/>
        <end position="442"/>
    </location>
</feature>
<evidence type="ECO:0000259" key="11">
    <source>
        <dbReference type="PROSITE" id="PS51633"/>
    </source>
</evidence>
<evidence type="ECO:0000256" key="3">
    <source>
        <dbReference type="ARBA" id="ARBA00022679"/>
    </source>
</evidence>
<dbReference type="InterPro" id="IPR026489">
    <property type="entry name" value="CXC_dom"/>
</dbReference>
<dbReference type="Proteomes" id="UP000325313">
    <property type="component" value="Unassembled WGS sequence"/>
</dbReference>
<keyword evidence="4" id="KW-0949">S-adenosyl-L-methionine</keyword>
<keyword evidence="14" id="KW-1185">Reference proteome</keyword>
<evidence type="ECO:0000256" key="4">
    <source>
        <dbReference type="ARBA" id="ARBA00022691"/>
    </source>
</evidence>
<dbReference type="GO" id="GO:0003682">
    <property type="term" value="F:chromatin binding"/>
    <property type="evidence" value="ECO:0007669"/>
    <property type="project" value="TreeGrafter"/>
</dbReference>
<dbReference type="EMBL" id="VSWC01000079">
    <property type="protein sequence ID" value="KAA1095002.1"/>
    <property type="molecule type" value="Genomic_DNA"/>
</dbReference>
<dbReference type="InterPro" id="IPR001214">
    <property type="entry name" value="SET_dom"/>
</dbReference>
<keyword evidence="5" id="KW-0805">Transcription regulation</keyword>
<dbReference type="SUPFAM" id="SSF82199">
    <property type="entry name" value="SET domain"/>
    <property type="match status" value="1"/>
</dbReference>
<dbReference type="InterPro" id="IPR046341">
    <property type="entry name" value="SET_dom_sf"/>
</dbReference>
<evidence type="ECO:0000313" key="14">
    <source>
        <dbReference type="Proteomes" id="UP000324748"/>
    </source>
</evidence>
<dbReference type="EMBL" id="VDEP01000511">
    <property type="protein sequence ID" value="KAA1065303.1"/>
    <property type="molecule type" value="Genomic_DNA"/>
</dbReference>
<dbReference type="PROSITE" id="PS50280">
    <property type="entry name" value="SET"/>
    <property type="match status" value="1"/>
</dbReference>
<dbReference type="AlphaFoldDB" id="A0A5B0LMX6"/>
<dbReference type="SMART" id="SM00317">
    <property type="entry name" value="SET"/>
    <property type="match status" value="1"/>
</dbReference>
<reference evidence="14 15" key="1">
    <citation type="submission" date="2019-05" db="EMBL/GenBank/DDBJ databases">
        <title>Emergence of the Ug99 lineage of the wheat stem rust pathogen through somatic hybridization.</title>
        <authorList>
            <person name="Li F."/>
            <person name="Upadhyaya N.M."/>
            <person name="Sperschneider J."/>
            <person name="Matny O."/>
            <person name="Nguyen-Phuc H."/>
            <person name="Mago R."/>
            <person name="Raley C."/>
            <person name="Miller M.E."/>
            <person name="Silverstein K.A.T."/>
            <person name="Henningsen E."/>
            <person name="Hirsch C.D."/>
            <person name="Visser B."/>
            <person name="Pretorius Z.A."/>
            <person name="Steffenson B.J."/>
            <person name="Schwessinger B."/>
            <person name="Dodds P.N."/>
            <person name="Figueroa M."/>
        </authorList>
    </citation>
    <scope>NUCLEOTIDE SEQUENCE [LARGE SCALE GENOMIC DNA]</scope>
    <source>
        <strain evidence="13">21-0</strain>
        <strain evidence="12 15">Ug99</strain>
    </source>
</reference>
<comment type="caution">
    <text evidence="12">The sequence shown here is derived from an EMBL/GenBank/DDBJ whole genome shotgun (WGS) entry which is preliminary data.</text>
</comment>
<dbReference type="GO" id="GO:0035098">
    <property type="term" value="C:ESC/E(Z) complex"/>
    <property type="evidence" value="ECO:0007669"/>
    <property type="project" value="TreeGrafter"/>
</dbReference>
<keyword evidence="7" id="KW-0539">Nucleus</keyword>
<feature type="compositionally biased region" description="Polar residues" evidence="8">
    <location>
        <begin position="16"/>
        <end position="36"/>
    </location>
</feature>
<dbReference type="PANTHER" id="PTHR45747">
    <property type="entry name" value="HISTONE-LYSINE N-METHYLTRANSFERASE E(Z)"/>
    <property type="match status" value="1"/>
</dbReference>
<accession>A0A5B0LMX6</accession>
<dbReference type="GO" id="GO:0032259">
    <property type="term" value="P:methylation"/>
    <property type="evidence" value="ECO:0007669"/>
    <property type="project" value="UniProtKB-KW"/>
</dbReference>
<evidence type="ECO:0000313" key="12">
    <source>
        <dbReference type="EMBL" id="KAA1065303.1"/>
    </source>
</evidence>
<organism evidence="12 15">
    <name type="scientific">Puccinia graminis f. sp. tritici</name>
    <dbReference type="NCBI Taxonomy" id="56615"/>
    <lineage>
        <taxon>Eukaryota</taxon>
        <taxon>Fungi</taxon>
        <taxon>Dikarya</taxon>
        <taxon>Basidiomycota</taxon>
        <taxon>Pucciniomycotina</taxon>
        <taxon>Pucciniomycetes</taxon>
        <taxon>Pucciniales</taxon>
        <taxon>Pucciniaceae</taxon>
        <taxon>Puccinia</taxon>
    </lineage>
</organism>
<dbReference type="InterPro" id="IPR006560">
    <property type="entry name" value="AWS_dom"/>
</dbReference>
<name>A0A5B0LMX6_PUCGR</name>
<dbReference type="OrthoDB" id="6141102at2759"/>
<keyword evidence="2" id="KW-0489">Methyltransferase</keyword>
<evidence type="ECO:0000256" key="7">
    <source>
        <dbReference type="ARBA" id="ARBA00023242"/>
    </source>
</evidence>
<dbReference type="Proteomes" id="UP000324748">
    <property type="component" value="Unassembled WGS sequence"/>
</dbReference>
<dbReference type="PROSITE" id="PS51215">
    <property type="entry name" value="AWS"/>
    <property type="match status" value="1"/>
</dbReference>
<evidence type="ECO:0000313" key="13">
    <source>
        <dbReference type="EMBL" id="KAA1095002.1"/>
    </source>
</evidence>
<comment type="subcellular location">
    <subcellularLocation>
        <location evidence="1">Nucleus</location>
    </subcellularLocation>
</comment>
<proteinExistence type="predicted"/>
<feature type="domain" description="SET" evidence="9">
    <location>
        <begin position="443"/>
        <end position="560"/>
    </location>
</feature>
<feature type="domain" description="AWS" evidence="10">
    <location>
        <begin position="393"/>
        <end position="442"/>
    </location>
</feature>
<dbReference type="Pfam" id="PF00856">
    <property type="entry name" value="SET"/>
    <property type="match status" value="1"/>
</dbReference>
<evidence type="ECO:0000259" key="9">
    <source>
        <dbReference type="PROSITE" id="PS50280"/>
    </source>
</evidence>
<evidence type="ECO:0000256" key="2">
    <source>
        <dbReference type="ARBA" id="ARBA00022603"/>
    </source>
</evidence>
<keyword evidence="6" id="KW-0804">Transcription</keyword>
<evidence type="ECO:0000256" key="5">
    <source>
        <dbReference type="ARBA" id="ARBA00023015"/>
    </source>
</evidence>
<evidence type="ECO:0000256" key="1">
    <source>
        <dbReference type="ARBA" id="ARBA00004123"/>
    </source>
</evidence>
<dbReference type="PROSITE" id="PS51633">
    <property type="entry name" value="CXC"/>
    <property type="match status" value="1"/>
</dbReference>
<dbReference type="GO" id="GO:0031507">
    <property type="term" value="P:heterochromatin formation"/>
    <property type="evidence" value="ECO:0007669"/>
    <property type="project" value="TreeGrafter"/>
</dbReference>
<evidence type="ECO:0000256" key="6">
    <source>
        <dbReference type="ARBA" id="ARBA00023163"/>
    </source>
</evidence>
<dbReference type="GO" id="GO:0046976">
    <property type="term" value="F:histone H3K27 methyltransferase activity"/>
    <property type="evidence" value="ECO:0007669"/>
    <property type="project" value="TreeGrafter"/>
</dbReference>
<protein>
    <recommendedName>
        <fullName evidence="16">SET domain-containing protein</fullName>
    </recommendedName>
</protein>
<dbReference type="InterPro" id="IPR045318">
    <property type="entry name" value="EZH1/2-like"/>
</dbReference>
<dbReference type="PANTHER" id="PTHR45747:SF4">
    <property type="entry name" value="HISTONE-LYSINE N-METHYLTRANSFERASE E(Z)"/>
    <property type="match status" value="1"/>
</dbReference>
<evidence type="ECO:0000313" key="15">
    <source>
        <dbReference type="Proteomes" id="UP000325313"/>
    </source>
</evidence>
<keyword evidence="3" id="KW-0808">Transferase</keyword>
<feature type="region of interest" description="Disordered" evidence="8">
    <location>
        <begin position="1"/>
        <end position="43"/>
    </location>
</feature>
<gene>
    <name evidence="13" type="ORF">PGT21_034391</name>
    <name evidence="12" type="ORF">PGTUg99_021042</name>
</gene>
<evidence type="ECO:0008006" key="16">
    <source>
        <dbReference type="Google" id="ProtNLM"/>
    </source>
</evidence>